<dbReference type="Proteomes" id="UP001162740">
    <property type="component" value="Chromosome"/>
</dbReference>
<sequence>MRTPTTNTRRLVPAVTVVALAVAGATAFAATSGDDTSICAYFEDSYGLYPGSPVTIRGISVGTVDRIEPDGARVRVDMTVGDRELPAETGAVITNASILTDRRLELVDADPRPGPTLSPETCIDTVHTRTPVSVSDALGSFSELVRQMTERGPDGTAPLESALKDAGREFEDLGPTLNRELRDLADLLSSPDNFMDQLGQILDNSAEMTALLTGDWENVESTIRTFAPGLAGIEQMLVVAKILVEKLSLAVGPLDRLFNEHFPYLMNALNSTLPTLTMLRTQAESSSELLATIPGTITMLETMVQTRPGSVALELDPARAEVPAPDAALTCTALEQIAPDSCTVVSSRSVSVPLPQLVLSTIGATP</sequence>
<evidence type="ECO:0000259" key="2">
    <source>
        <dbReference type="Pfam" id="PF02470"/>
    </source>
</evidence>
<dbReference type="AlphaFoldDB" id="A0AA47AD53"/>
<evidence type="ECO:0000256" key="1">
    <source>
        <dbReference type="SAM" id="SignalP"/>
    </source>
</evidence>
<proteinExistence type="predicted"/>
<protein>
    <submittedName>
        <fullName evidence="3">MCE family protein</fullName>
    </submittedName>
</protein>
<dbReference type="NCBIfam" id="TIGR00996">
    <property type="entry name" value="Mtu_fam_mce"/>
    <property type="match status" value="1"/>
</dbReference>
<organism evidence="3 4">
    <name type="scientific">Rhodococcus rhodochrous</name>
    <dbReference type="NCBI Taxonomy" id="1829"/>
    <lineage>
        <taxon>Bacteria</taxon>
        <taxon>Bacillati</taxon>
        <taxon>Actinomycetota</taxon>
        <taxon>Actinomycetes</taxon>
        <taxon>Mycobacteriales</taxon>
        <taxon>Nocardiaceae</taxon>
        <taxon>Rhodococcus</taxon>
    </lineage>
</organism>
<dbReference type="InterPro" id="IPR052336">
    <property type="entry name" value="MlaD_Phospholipid_Transporter"/>
</dbReference>
<gene>
    <name evidence="3" type="ORF">KUM34_011930</name>
</gene>
<dbReference type="PANTHER" id="PTHR33371">
    <property type="entry name" value="INTERMEMBRANE PHOSPHOLIPID TRANSPORT SYSTEM BINDING PROTEIN MLAD-RELATED"/>
    <property type="match status" value="1"/>
</dbReference>
<feature type="signal peptide" evidence="1">
    <location>
        <begin position="1"/>
        <end position="29"/>
    </location>
</feature>
<dbReference type="Pfam" id="PF02470">
    <property type="entry name" value="MlaD"/>
    <property type="match status" value="1"/>
</dbReference>
<feature type="domain" description="Mce/MlaD" evidence="2">
    <location>
        <begin position="37"/>
        <end position="107"/>
    </location>
</feature>
<feature type="chain" id="PRO_5041378549" evidence="1">
    <location>
        <begin position="30"/>
        <end position="366"/>
    </location>
</feature>
<dbReference type="InterPro" id="IPR005693">
    <property type="entry name" value="Mce"/>
</dbReference>
<keyword evidence="1" id="KW-0732">Signal</keyword>
<accession>A0AA47AD53</accession>
<reference evidence="3 4" key="1">
    <citation type="journal article" date="2021" name="Front. Microbiol.">
        <title>Bacterial Transformation of Aromatic Monomers in Softwood Black Liquor.</title>
        <authorList>
            <person name="Navas L.E."/>
            <person name="Dexter G."/>
            <person name="Liu J."/>
            <person name="Levy-Booth D."/>
            <person name="Cho M."/>
            <person name="Jang S.K."/>
            <person name="Mansfield S.D."/>
            <person name="Renneckar S."/>
            <person name="Mohn W.W."/>
            <person name="Eltis L.D."/>
        </authorList>
    </citation>
    <scope>NUCLEOTIDE SEQUENCE [LARGE SCALE GENOMIC DNA]</scope>
    <source>
        <strain evidence="3 4">GD02</strain>
    </source>
</reference>
<dbReference type="InterPro" id="IPR003399">
    <property type="entry name" value="Mce/MlaD"/>
</dbReference>
<evidence type="ECO:0000313" key="4">
    <source>
        <dbReference type="Proteomes" id="UP001162740"/>
    </source>
</evidence>
<dbReference type="EMBL" id="CP083974">
    <property type="protein sequence ID" value="UZF47300.1"/>
    <property type="molecule type" value="Genomic_DNA"/>
</dbReference>
<name>A0AA47AD53_RHORH</name>
<dbReference type="PANTHER" id="PTHR33371:SF4">
    <property type="entry name" value="INTERMEMBRANE PHOSPHOLIPID TRANSPORT SYSTEM BINDING PROTEIN MLAD"/>
    <property type="match status" value="1"/>
</dbReference>
<dbReference type="RefSeq" id="WP_145706789.1">
    <property type="nucleotide sequence ID" value="NZ_CP083974.1"/>
</dbReference>
<evidence type="ECO:0000313" key="3">
    <source>
        <dbReference type="EMBL" id="UZF47300.1"/>
    </source>
</evidence>